<comment type="caution">
    <text evidence="1">The sequence shown here is derived from an EMBL/GenBank/DDBJ whole genome shotgun (WGS) entry which is preliminary data.</text>
</comment>
<name>A0A1G2QI91_9BACT</name>
<organism evidence="1 2">
    <name type="scientific">Candidatus Vogelbacteria bacterium RIFOXYD1_FULL_46_19</name>
    <dbReference type="NCBI Taxonomy" id="1802439"/>
    <lineage>
        <taxon>Bacteria</taxon>
        <taxon>Candidatus Vogeliibacteriota</taxon>
    </lineage>
</organism>
<evidence type="ECO:0000313" key="1">
    <source>
        <dbReference type="EMBL" id="OHA60073.1"/>
    </source>
</evidence>
<dbReference type="Proteomes" id="UP000177838">
    <property type="component" value="Unassembled WGS sequence"/>
</dbReference>
<reference evidence="1 2" key="1">
    <citation type="journal article" date="2016" name="Nat. Commun.">
        <title>Thousands of microbial genomes shed light on interconnected biogeochemical processes in an aquifer system.</title>
        <authorList>
            <person name="Anantharaman K."/>
            <person name="Brown C.T."/>
            <person name="Hug L.A."/>
            <person name="Sharon I."/>
            <person name="Castelle C.J."/>
            <person name="Probst A.J."/>
            <person name="Thomas B.C."/>
            <person name="Singh A."/>
            <person name="Wilkins M.J."/>
            <person name="Karaoz U."/>
            <person name="Brodie E.L."/>
            <person name="Williams K.H."/>
            <person name="Hubbard S.S."/>
            <person name="Banfield J.F."/>
        </authorList>
    </citation>
    <scope>NUCLEOTIDE SEQUENCE [LARGE SCALE GENOMIC DNA]</scope>
</reference>
<proteinExistence type="predicted"/>
<protein>
    <submittedName>
        <fullName evidence="1">Uncharacterized protein</fullName>
    </submittedName>
</protein>
<dbReference type="EMBL" id="MHTK01000002">
    <property type="protein sequence ID" value="OHA60073.1"/>
    <property type="molecule type" value="Genomic_DNA"/>
</dbReference>
<sequence length="105" mass="11582">MYTPDKDVVDPNVLEVRRGKLARPAPVLPPEVVDLILASNLKLVKVWPAKDWGGKGAGVILAHPTLPRQFCLDRDATLPPWITDARTRSNLSIIRQSLARCGHVV</sequence>
<dbReference type="AlphaFoldDB" id="A0A1G2QI91"/>
<gene>
    <name evidence="1" type="ORF">A2589_00080</name>
</gene>
<accession>A0A1G2QI91</accession>
<dbReference type="STRING" id="1802439.A2589_00080"/>
<evidence type="ECO:0000313" key="2">
    <source>
        <dbReference type="Proteomes" id="UP000177838"/>
    </source>
</evidence>